<proteinExistence type="inferred from homology"/>
<organism evidence="9 10">
    <name type="scientific">Nibribacter koreensis</name>
    <dbReference type="NCBI Taxonomy" id="1084519"/>
    <lineage>
        <taxon>Bacteria</taxon>
        <taxon>Pseudomonadati</taxon>
        <taxon>Bacteroidota</taxon>
        <taxon>Cytophagia</taxon>
        <taxon>Cytophagales</taxon>
        <taxon>Hymenobacteraceae</taxon>
        <taxon>Nibribacter</taxon>
    </lineage>
</organism>
<keyword evidence="6" id="KW-0732">Signal</keyword>
<feature type="chain" id="PRO_5045125344" description="Por secretion system C-terminal sorting domain-containing protein" evidence="6">
    <location>
        <begin position="25"/>
        <end position="945"/>
    </location>
</feature>
<keyword evidence="10" id="KW-1185">Reference proteome</keyword>
<feature type="domain" description="Secretion system C-terminal sorting" evidence="8">
    <location>
        <begin position="869"/>
        <end position="942"/>
    </location>
</feature>
<evidence type="ECO:0000313" key="9">
    <source>
        <dbReference type="EMBL" id="GAA4301249.1"/>
    </source>
</evidence>
<dbReference type="PRINTS" id="PR00723">
    <property type="entry name" value="SUBTILISIN"/>
</dbReference>
<feature type="signal peptide" evidence="6">
    <location>
        <begin position="1"/>
        <end position="24"/>
    </location>
</feature>
<dbReference type="NCBIfam" id="TIGR04183">
    <property type="entry name" value="Por_Secre_tail"/>
    <property type="match status" value="1"/>
</dbReference>
<dbReference type="PROSITE" id="PS51892">
    <property type="entry name" value="SUBTILASE"/>
    <property type="match status" value="1"/>
</dbReference>
<feature type="active site" description="Charge relay system" evidence="5">
    <location>
        <position position="176"/>
    </location>
</feature>
<evidence type="ECO:0000259" key="7">
    <source>
        <dbReference type="Pfam" id="PF00082"/>
    </source>
</evidence>
<comment type="caution">
    <text evidence="9">The sequence shown here is derived from an EMBL/GenBank/DDBJ whole genome shotgun (WGS) entry which is preliminary data.</text>
</comment>
<dbReference type="InterPro" id="IPR000209">
    <property type="entry name" value="Peptidase_S8/S53_dom"/>
</dbReference>
<evidence type="ECO:0000256" key="6">
    <source>
        <dbReference type="SAM" id="SignalP"/>
    </source>
</evidence>
<name>A0ABP8FDL5_9BACT</name>
<evidence type="ECO:0000313" key="10">
    <source>
        <dbReference type="Proteomes" id="UP001501844"/>
    </source>
</evidence>
<dbReference type="Proteomes" id="UP001501844">
    <property type="component" value="Unassembled WGS sequence"/>
</dbReference>
<accession>A0ABP8FDL5</accession>
<evidence type="ECO:0000256" key="2">
    <source>
        <dbReference type="ARBA" id="ARBA00022670"/>
    </source>
</evidence>
<feature type="active site" description="Charge relay system" evidence="5">
    <location>
        <position position="388"/>
    </location>
</feature>
<feature type="domain" description="Peptidase S8/S53" evidence="7">
    <location>
        <begin position="168"/>
        <end position="423"/>
    </location>
</feature>
<feature type="active site" description="Charge relay system" evidence="5">
    <location>
        <position position="231"/>
    </location>
</feature>
<comment type="similarity">
    <text evidence="1 5">Belongs to the peptidase S8 family.</text>
</comment>
<evidence type="ECO:0008006" key="11">
    <source>
        <dbReference type="Google" id="ProtNLM"/>
    </source>
</evidence>
<evidence type="ECO:0000256" key="1">
    <source>
        <dbReference type="ARBA" id="ARBA00011073"/>
    </source>
</evidence>
<dbReference type="InterPro" id="IPR026444">
    <property type="entry name" value="Secre_tail"/>
</dbReference>
<reference evidence="10" key="1">
    <citation type="journal article" date="2019" name="Int. J. Syst. Evol. Microbiol.">
        <title>The Global Catalogue of Microorganisms (GCM) 10K type strain sequencing project: providing services to taxonomists for standard genome sequencing and annotation.</title>
        <authorList>
            <consortium name="The Broad Institute Genomics Platform"/>
            <consortium name="The Broad Institute Genome Sequencing Center for Infectious Disease"/>
            <person name="Wu L."/>
            <person name="Ma J."/>
        </authorList>
    </citation>
    <scope>NUCLEOTIDE SEQUENCE [LARGE SCALE GENOMIC DNA]</scope>
    <source>
        <strain evidence="10">JCM 17917</strain>
    </source>
</reference>
<evidence type="ECO:0000256" key="3">
    <source>
        <dbReference type="ARBA" id="ARBA00022801"/>
    </source>
</evidence>
<dbReference type="InterPro" id="IPR015500">
    <property type="entry name" value="Peptidase_S8_subtilisin-rel"/>
</dbReference>
<dbReference type="PANTHER" id="PTHR43399">
    <property type="entry name" value="SUBTILISIN-RELATED"/>
    <property type="match status" value="1"/>
</dbReference>
<dbReference type="SUPFAM" id="SSF52743">
    <property type="entry name" value="Subtilisin-like"/>
    <property type="match status" value="1"/>
</dbReference>
<dbReference type="PANTHER" id="PTHR43399:SF4">
    <property type="entry name" value="CELL WALL-ASSOCIATED PROTEASE"/>
    <property type="match status" value="1"/>
</dbReference>
<gene>
    <name evidence="9" type="ORF">GCM10023183_12150</name>
</gene>
<dbReference type="InterPro" id="IPR051048">
    <property type="entry name" value="Peptidase_S8/S53_subtilisin"/>
</dbReference>
<keyword evidence="2 5" id="KW-0645">Protease</keyword>
<evidence type="ECO:0000259" key="8">
    <source>
        <dbReference type="Pfam" id="PF18962"/>
    </source>
</evidence>
<evidence type="ECO:0000256" key="5">
    <source>
        <dbReference type="PROSITE-ProRule" id="PRU01240"/>
    </source>
</evidence>
<protein>
    <recommendedName>
        <fullName evidence="11">Por secretion system C-terminal sorting domain-containing protein</fullName>
    </recommendedName>
</protein>
<keyword evidence="4 5" id="KW-0720">Serine protease</keyword>
<sequence>MKLFYRLLFVLNIGLVAFGHSAVAQTKPTVEPNLLVFKMKAPSTASAQAKSAQTGIDQLLKQVAVTSVHRKFPKAAALPPAALSKANGKKLVDLSLIYELAYAPGQSFEQIKKQLLASGQVEYVEPLYYYAPLYTPNDPQANPISGGQRTYLNKIKAYDAWDISKGDTNVFIGILDTGVRLTQEDLVGNIKYNFADPIDGIDNDNDGYIDNFRGWDLADNDNNPSSDANGHGTNVAAIASAQADNGKGMAGVGFKCKFLPVKMYSSSSQGTFKGYDAIVYAADHGCHVINLSWGGAGSPSAFEQDIINYAAINKNVVIVAAAGNTNEELDFYPASYQNVLSVAALDPNDVKGSTHTFSHAVDIGALGVNVLTARDENNNSYAIGSGSSMASPIVAGAAGILRSHFPQMTALQIAEQLRVTADDIYMIEANEPYLEKLGRGRLNLHRALRETEAKSARATSWQIGQSGVMYPGEATEVRVSVTNFLSPVSDLYVYLSSNSPYIQIIKDEFAAGSRGTLAAFNNNAVPFIIKATNDAPINTEVLLRLSFQDGNYTDYQYFKILVNPDYITTNVNNLKASILNRGNIAYDGQNFKVGAGVKYKNDTPLLFEGGLLLGYSTTLVSDNIRNEKSTTDRDFYAVTSLQRRPSSPIADFSANNLMEDSLNTRKTMSMRIRQNVFAWKDAPNQDFVVLEYFLTNRTQQNLPKTYAGIYADWDLQTASKNVAEYNPDLKMGLAYPKTNASIYTGIQLLTKGAPGFYAFDNNGAPSGTIILEDGFTTAEKYNAMSKGIQRASAGMTDTNGKDVSFLISSAVKELAPSQTDTVAFALVAANTKEALLENAAAAARKYQEMLAARTITASPEDLAKGDLVVYPNPSTGRVTVSFANKSTRQSTQLSLVDSKGREVYKQTIANSDKAELQLGHLAKGLYFLKITSGKEVTTRKVVLTN</sequence>
<dbReference type="EMBL" id="BAABGX010000001">
    <property type="protein sequence ID" value="GAA4301249.1"/>
    <property type="molecule type" value="Genomic_DNA"/>
</dbReference>
<dbReference type="Gene3D" id="3.40.50.200">
    <property type="entry name" value="Peptidase S8/S53 domain"/>
    <property type="match status" value="1"/>
</dbReference>
<evidence type="ECO:0000256" key="4">
    <source>
        <dbReference type="ARBA" id="ARBA00022825"/>
    </source>
</evidence>
<dbReference type="Pfam" id="PF18962">
    <property type="entry name" value="Por_Secre_tail"/>
    <property type="match status" value="1"/>
</dbReference>
<dbReference type="Pfam" id="PF00082">
    <property type="entry name" value="Peptidase_S8"/>
    <property type="match status" value="1"/>
</dbReference>
<dbReference type="InterPro" id="IPR036852">
    <property type="entry name" value="Peptidase_S8/S53_dom_sf"/>
</dbReference>
<keyword evidence="3 5" id="KW-0378">Hydrolase</keyword>